<evidence type="ECO:0000313" key="10">
    <source>
        <dbReference type="Proteomes" id="UP000187209"/>
    </source>
</evidence>
<dbReference type="PANTHER" id="PTHR12563:SF17">
    <property type="entry name" value="DIHYDROXYACETONE PHOSPHATE ACYLTRANSFERASE"/>
    <property type="match status" value="1"/>
</dbReference>
<dbReference type="InterPro" id="IPR022284">
    <property type="entry name" value="GPAT/DHAPAT"/>
</dbReference>
<protein>
    <recommendedName>
        <fullName evidence="8">Phospholipid/glycerol acyltransferase domain-containing protein</fullName>
    </recommendedName>
</protein>
<keyword evidence="4 7" id="KW-0472">Membrane</keyword>
<dbReference type="Pfam" id="PF19277">
    <property type="entry name" value="GPAT_C"/>
    <property type="match status" value="1"/>
</dbReference>
<keyword evidence="6" id="KW-0175">Coiled coil</keyword>
<dbReference type="OrthoDB" id="429813at2759"/>
<evidence type="ECO:0000256" key="2">
    <source>
        <dbReference type="ARBA" id="ARBA00007937"/>
    </source>
</evidence>
<keyword evidence="7" id="KW-0812">Transmembrane</keyword>
<evidence type="ECO:0000256" key="3">
    <source>
        <dbReference type="ARBA" id="ARBA00022679"/>
    </source>
</evidence>
<feature type="coiled-coil region" evidence="6">
    <location>
        <begin position="7"/>
        <end position="34"/>
    </location>
</feature>
<dbReference type="GO" id="GO:0004366">
    <property type="term" value="F:glycerol-3-phosphate O-acyltransferase activity"/>
    <property type="evidence" value="ECO:0007669"/>
    <property type="project" value="TreeGrafter"/>
</dbReference>
<dbReference type="InterPro" id="IPR045520">
    <property type="entry name" value="GPAT/DHAPAT_C"/>
</dbReference>
<dbReference type="Pfam" id="PF01553">
    <property type="entry name" value="Acyltransferase"/>
    <property type="match status" value="1"/>
</dbReference>
<keyword evidence="10" id="KW-1185">Reference proteome</keyword>
<dbReference type="CDD" id="cd07993">
    <property type="entry name" value="LPLAT_DHAPAT-like"/>
    <property type="match status" value="1"/>
</dbReference>
<dbReference type="InterPro" id="IPR041728">
    <property type="entry name" value="GPAT/DHAPAT_LPLAT"/>
</dbReference>
<evidence type="ECO:0000313" key="9">
    <source>
        <dbReference type="EMBL" id="OMJ67191.1"/>
    </source>
</evidence>
<dbReference type="GO" id="GO:0008654">
    <property type="term" value="P:phospholipid biosynthetic process"/>
    <property type="evidence" value="ECO:0007669"/>
    <property type="project" value="TreeGrafter"/>
</dbReference>
<feature type="transmembrane region" description="Helical" evidence="7">
    <location>
        <begin position="434"/>
        <end position="453"/>
    </location>
</feature>
<dbReference type="AlphaFoldDB" id="A0A1R2ARN7"/>
<dbReference type="Proteomes" id="UP000187209">
    <property type="component" value="Unassembled WGS sequence"/>
</dbReference>
<evidence type="ECO:0000256" key="7">
    <source>
        <dbReference type="SAM" id="Phobius"/>
    </source>
</evidence>
<keyword evidence="5" id="KW-0012">Acyltransferase</keyword>
<dbReference type="GO" id="GO:0006072">
    <property type="term" value="P:glycerol-3-phosphate metabolic process"/>
    <property type="evidence" value="ECO:0007669"/>
    <property type="project" value="TreeGrafter"/>
</dbReference>
<comment type="caution">
    <text evidence="9">The sequence shown here is derived from an EMBL/GenBank/DDBJ whole genome shotgun (WGS) entry which is preliminary data.</text>
</comment>
<dbReference type="GO" id="GO:0006631">
    <property type="term" value="P:fatty acid metabolic process"/>
    <property type="evidence" value="ECO:0007669"/>
    <property type="project" value="TreeGrafter"/>
</dbReference>
<dbReference type="PANTHER" id="PTHR12563">
    <property type="entry name" value="GLYCEROL-3-PHOSPHATE ACYLTRANSFERASE"/>
    <property type="match status" value="1"/>
</dbReference>
<proteinExistence type="inferred from homology"/>
<comment type="similarity">
    <text evidence="2">Belongs to the GPAT/DAPAT family.</text>
</comment>
<feature type="transmembrane region" description="Helical" evidence="7">
    <location>
        <begin position="349"/>
        <end position="370"/>
    </location>
</feature>
<evidence type="ECO:0000256" key="4">
    <source>
        <dbReference type="ARBA" id="ARBA00023136"/>
    </source>
</evidence>
<gene>
    <name evidence="9" type="ORF">SteCoe_35718</name>
</gene>
<dbReference type="GO" id="GO:0012505">
    <property type="term" value="C:endomembrane system"/>
    <property type="evidence" value="ECO:0007669"/>
    <property type="project" value="UniProtKB-SubCell"/>
</dbReference>
<evidence type="ECO:0000256" key="1">
    <source>
        <dbReference type="ARBA" id="ARBA00004184"/>
    </source>
</evidence>
<evidence type="ECO:0000256" key="6">
    <source>
        <dbReference type="SAM" id="Coils"/>
    </source>
</evidence>
<dbReference type="SUPFAM" id="SSF69593">
    <property type="entry name" value="Glycerol-3-phosphate (1)-acyltransferase"/>
    <property type="match status" value="1"/>
</dbReference>
<dbReference type="SMART" id="SM00563">
    <property type="entry name" value="PlsC"/>
    <property type="match status" value="1"/>
</dbReference>
<dbReference type="GO" id="GO:0031966">
    <property type="term" value="C:mitochondrial membrane"/>
    <property type="evidence" value="ECO:0007669"/>
    <property type="project" value="TreeGrafter"/>
</dbReference>
<evidence type="ECO:0000256" key="5">
    <source>
        <dbReference type="ARBA" id="ARBA00023315"/>
    </source>
</evidence>
<organism evidence="9 10">
    <name type="scientific">Stentor coeruleus</name>
    <dbReference type="NCBI Taxonomy" id="5963"/>
    <lineage>
        <taxon>Eukaryota</taxon>
        <taxon>Sar</taxon>
        <taxon>Alveolata</taxon>
        <taxon>Ciliophora</taxon>
        <taxon>Postciliodesmatophora</taxon>
        <taxon>Heterotrichea</taxon>
        <taxon>Heterotrichida</taxon>
        <taxon>Stentoridae</taxon>
        <taxon>Stentor</taxon>
    </lineage>
</organism>
<reference evidence="9 10" key="1">
    <citation type="submission" date="2016-11" db="EMBL/GenBank/DDBJ databases">
        <title>The macronuclear genome of Stentor coeruleus: a giant cell with tiny introns.</title>
        <authorList>
            <person name="Slabodnick M."/>
            <person name="Ruby J.G."/>
            <person name="Reiff S.B."/>
            <person name="Swart E.C."/>
            <person name="Gosai S."/>
            <person name="Prabakaran S."/>
            <person name="Witkowska E."/>
            <person name="Larue G.E."/>
            <person name="Fisher S."/>
            <person name="Freeman R.M."/>
            <person name="Gunawardena J."/>
            <person name="Chu W."/>
            <person name="Stover N.A."/>
            <person name="Gregory B.D."/>
            <person name="Nowacki M."/>
            <person name="Derisi J."/>
            <person name="Roy S.W."/>
            <person name="Marshall W.F."/>
            <person name="Sood P."/>
        </authorList>
    </citation>
    <scope>NUCLEOTIDE SEQUENCE [LARGE SCALE GENOMIC DNA]</scope>
    <source>
        <strain evidence="9">WM001</strain>
    </source>
</reference>
<evidence type="ECO:0000259" key="8">
    <source>
        <dbReference type="SMART" id="SM00563"/>
    </source>
</evidence>
<name>A0A1R2ARN7_9CILI</name>
<accession>A0A1R2ARN7</accession>
<comment type="subcellular location">
    <subcellularLocation>
        <location evidence="1">Endomembrane system</location>
        <topology evidence="1">Peripheral membrane protein</topology>
    </subcellularLocation>
</comment>
<dbReference type="EMBL" id="MPUH01001547">
    <property type="protein sequence ID" value="OMJ67191.1"/>
    <property type="molecule type" value="Genomic_DNA"/>
</dbReference>
<dbReference type="GO" id="GO:0019432">
    <property type="term" value="P:triglyceride biosynthetic process"/>
    <property type="evidence" value="ECO:0007669"/>
    <property type="project" value="TreeGrafter"/>
</dbReference>
<sequence>MIAWQLRKFLRAVYEKIEVNYEQLNELAKIINNSKIPIVILPSHRSYIDYLVVPYLLFSFGIKMPYIAAAEDFLEISIINKLFKYSGAFCIKHGKNSDSLYKAILTEYIQQLLKDQQVVEFFIEENRSRSGKISQPKVGLLSMCAETFYQGIVPDVKFLPININYDRVLEGETFPFEPLEREKAQESLSRIINSVKILSRNFGKIHIVIGDLISLKDFSTSLELNPVVNEAHRVVVTKKLSQEVVLRLQEKLAIPISTLVASILMMHRNGISEDNLVKKVEWLSDEIKFRGYTVADLDEKNVSIAVRNALNHLGSVIRHKQDTFANIITVESNYQNILMLSYYRNTMHFIFALEAIIAIAIFSFGIKLTLGEGVHKKRLMEEINFLCTLLESEYCLRESICDPESQAKAIEMLIKRGMIEDIEGKYRLIRSGELGINFLCSLIWPLLDTYWIVISFCNSLRNKDPLPYKEFIQGIQPFAENLFGDKSIFYYESQDNINRVVKNFENMKILENSSVGVVFTRDYLKDKVKVQELLDHINKFRKKYPVKMINQHENFKQVLLPEFS</sequence>
<feature type="domain" description="Phospholipid/glycerol acyltransferase" evidence="8">
    <location>
        <begin position="38"/>
        <end position="166"/>
    </location>
</feature>
<dbReference type="InterPro" id="IPR002123">
    <property type="entry name" value="Plipid/glycerol_acylTrfase"/>
</dbReference>
<keyword evidence="7" id="KW-1133">Transmembrane helix</keyword>
<keyword evidence="3" id="KW-0808">Transferase</keyword>